<sequence length="411" mass="46102">MFGNDVTQNVPDRYLKRESLQALLERLFYPQTEFRIRQKENQWTITVPRTVTEHAFCKAEFDSVCQRNSWRPLQITRPMMTAIVDAHDLSTSFWSLASCFYTRNVDLEEGFCVPLTVSTAGPWIELSYTLRYPEFKEAEKQWAIRQSGVCHRFNTETKQSVFMLLNPKPKSKGHTLVDKHVTSQLGTSGDDGLLSIHQILFFAYIPAWRQYIATQEGVFLPMAGSTFATYIDEPLGLGYDHLSSMMGLESSFSRTISLLASTMALLTDLKALSDDDPLVSSACDGRHDKIILGNHLRQCAAFSRTATYLQQRVQTAAQLLANTLSFRDQVIAKEQSGNMLQLNKSAVFITTLTLIYAPASFAATFFGMNFFAMDQPNSRLIGTSMIWIYLVATAVITAITIGGLSPVASQN</sequence>
<organism evidence="6 7">
    <name type="scientific">Purpureocillium lavendulum</name>
    <dbReference type="NCBI Taxonomy" id="1247861"/>
    <lineage>
        <taxon>Eukaryota</taxon>
        <taxon>Fungi</taxon>
        <taxon>Dikarya</taxon>
        <taxon>Ascomycota</taxon>
        <taxon>Pezizomycotina</taxon>
        <taxon>Sordariomycetes</taxon>
        <taxon>Hypocreomycetidae</taxon>
        <taxon>Hypocreales</taxon>
        <taxon>Ophiocordycipitaceae</taxon>
        <taxon>Purpureocillium</taxon>
    </lineage>
</organism>
<evidence type="ECO:0000256" key="3">
    <source>
        <dbReference type="ARBA" id="ARBA00022989"/>
    </source>
</evidence>
<keyword evidence="7" id="KW-1185">Reference proteome</keyword>
<dbReference type="AlphaFoldDB" id="A0AB34FR70"/>
<dbReference type="SUPFAM" id="SSF144083">
    <property type="entry name" value="Magnesium transport protein CorA, transmembrane region"/>
    <property type="match status" value="1"/>
</dbReference>
<accession>A0AB34FR70</accession>
<keyword evidence="3 5" id="KW-1133">Transmembrane helix</keyword>
<evidence type="ECO:0000256" key="4">
    <source>
        <dbReference type="ARBA" id="ARBA00023136"/>
    </source>
</evidence>
<dbReference type="Pfam" id="PF01544">
    <property type="entry name" value="CorA"/>
    <property type="match status" value="1"/>
</dbReference>
<dbReference type="GO" id="GO:0046873">
    <property type="term" value="F:metal ion transmembrane transporter activity"/>
    <property type="evidence" value="ECO:0007669"/>
    <property type="project" value="InterPro"/>
</dbReference>
<feature type="transmembrane region" description="Helical" evidence="5">
    <location>
        <begin position="346"/>
        <end position="366"/>
    </location>
</feature>
<dbReference type="Gene3D" id="1.20.58.340">
    <property type="entry name" value="Magnesium transport protein CorA, transmembrane region"/>
    <property type="match status" value="1"/>
</dbReference>
<evidence type="ECO:0000256" key="5">
    <source>
        <dbReference type="SAM" id="Phobius"/>
    </source>
</evidence>
<dbReference type="EMBL" id="JAQHRD010000004">
    <property type="protein sequence ID" value="KAJ6441395.1"/>
    <property type="molecule type" value="Genomic_DNA"/>
</dbReference>
<dbReference type="InterPro" id="IPR002523">
    <property type="entry name" value="MgTranspt_CorA/ZnTranspt_ZntB"/>
</dbReference>
<comment type="caution">
    <text evidence="6">The sequence shown here is derived from an EMBL/GenBank/DDBJ whole genome shotgun (WGS) entry which is preliminary data.</text>
</comment>
<gene>
    <name evidence="6" type="ORF">O9K51_04945</name>
</gene>
<evidence type="ECO:0000313" key="7">
    <source>
        <dbReference type="Proteomes" id="UP001163105"/>
    </source>
</evidence>
<evidence type="ECO:0000256" key="1">
    <source>
        <dbReference type="ARBA" id="ARBA00004141"/>
    </source>
</evidence>
<proteinExistence type="predicted"/>
<keyword evidence="2 5" id="KW-0812">Transmembrane</keyword>
<reference evidence="6" key="1">
    <citation type="submission" date="2023-01" db="EMBL/GenBank/DDBJ databases">
        <title>The growth and conidiation of Purpureocillium lavendulum are regulated by nitrogen source and histone H3K14 acetylation.</title>
        <authorList>
            <person name="Tang P."/>
            <person name="Han J."/>
            <person name="Zhang C."/>
            <person name="Tang P."/>
            <person name="Qi F."/>
            <person name="Zhang K."/>
            <person name="Liang L."/>
        </authorList>
    </citation>
    <scope>NUCLEOTIDE SEQUENCE</scope>
    <source>
        <strain evidence="6">YMF1.00683</strain>
    </source>
</reference>
<dbReference type="Proteomes" id="UP001163105">
    <property type="component" value="Unassembled WGS sequence"/>
</dbReference>
<protein>
    <submittedName>
        <fullName evidence="6">CorA-like mg2+ transporter protein domain-containing protein</fullName>
    </submittedName>
</protein>
<name>A0AB34FR70_9HYPO</name>
<keyword evidence="4 5" id="KW-0472">Membrane</keyword>
<feature type="transmembrane region" description="Helical" evidence="5">
    <location>
        <begin position="386"/>
        <end position="408"/>
    </location>
</feature>
<dbReference type="InterPro" id="IPR045863">
    <property type="entry name" value="CorA_TM1_TM2"/>
</dbReference>
<comment type="subcellular location">
    <subcellularLocation>
        <location evidence="1">Membrane</location>
        <topology evidence="1">Multi-pass membrane protein</topology>
    </subcellularLocation>
</comment>
<evidence type="ECO:0000313" key="6">
    <source>
        <dbReference type="EMBL" id="KAJ6441395.1"/>
    </source>
</evidence>
<dbReference type="GO" id="GO:0016020">
    <property type="term" value="C:membrane"/>
    <property type="evidence" value="ECO:0007669"/>
    <property type="project" value="UniProtKB-SubCell"/>
</dbReference>
<evidence type="ECO:0000256" key="2">
    <source>
        <dbReference type="ARBA" id="ARBA00022692"/>
    </source>
</evidence>